<dbReference type="PROSITE" id="PS51406">
    <property type="entry name" value="FIBRINOGEN_C_2"/>
    <property type="match status" value="1"/>
</dbReference>
<dbReference type="PANTHER" id="PTHR19143">
    <property type="entry name" value="FIBRINOGEN/TENASCIN/ANGIOPOEITIN"/>
    <property type="match status" value="1"/>
</dbReference>
<sequence>MGEKRYALYETFWIDDESHKYTLHIQEYSGDAGDSMISDHNNMKFSTKDQDNDDRKEHCVKCTKVLGGIKRVIFPI</sequence>
<accession>A0AAV4M701</accession>
<dbReference type="InterPro" id="IPR002181">
    <property type="entry name" value="Fibrinogen_a/b/g_C_dom"/>
</dbReference>
<dbReference type="SUPFAM" id="SSF56496">
    <property type="entry name" value="Fibrinogen C-terminal domain-like"/>
    <property type="match status" value="1"/>
</dbReference>
<evidence type="ECO:0000259" key="1">
    <source>
        <dbReference type="PROSITE" id="PS51406"/>
    </source>
</evidence>
<protein>
    <recommendedName>
        <fullName evidence="1">Fibrinogen C-terminal domain-containing protein</fullName>
    </recommendedName>
</protein>
<dbReference type="Gene3D" id="3.90.215.10">
    <property type="entry name" value="Gamma Fibrinogen, chain A, domain 1"/>
    <property type="match status" value="1"/>
</dbReference>
<dbReference type="InterPro" id="IPR014716">
    <property type="entry name" value="Fibrinogen_a/b/g_C_1"/>
</dbReference>
<gene>
    <name evidence="2" type="ORF">CEXT_170511</name>
</gene>
<dbReference type="GO" id="GO:0005615">
    <property type="term" value="C:extracellular space"/>
    <property type="evidence" value="ECO:0007669"/>
    <property type="project" value="TreeGrafter"/>
</dbReference>
<dbReference type="AlphaFoldDB" id="A0AAV4M701"/>
<dbReference type="Pfam" id="PF00147">
    <property type="entry name" value="Fibrinogen_C"/>
    <property type="match status" value="1"/>
</dbReference>
<reference evidence="2 3" key="1">
    <citation type="submission" date="2021-06" db="EMBL/GenBank/DDBJ databases">
        <title>Caerostris extrusa draft genome.</title>
        <authorList>
            <person name="Kono N."/>
            <person name="Arakawa K."/>
        </authorList>
    </citation>
    <scope>NUCLEOTIDE SEQUENCE [LARGE SCALE GENOMIC DNA]</scope>
</reference>
<feature type="domain" description="Fibrinogen C-terminal" evidence="1">
    <location>
        <begin position="1"/>
        <end position="68"/>
    </location>
</feature>
<dbReference type="Proteomes" id="UP001054945">
    <property type="component" value="Unassembled WGS sequence"/>
</dbReference>
<name>A0AAV4M701_CAEEX</name>
<dbReference type="EMBL" id="BPLR01019471">
    <property type="protein sequence ID" value="GIX68242.1"/>
    <property type="molecule type" value="Genomic_DNA"/>
</dbReference>
<keyword evidence="3" id="KW-1185">Reference proteome</keyword>
<evidence type="ECO:0000313" key="2">
    <source>
        <dbReference type="EMBL" id="GIX68242.1"/>
    </source>
</evidence>
<organism evidence="2 3">
    <name type="scientific">Caerostris extrusa</name>
    <name type="common">Bark spider</name>
    <name type="synonym">Caerostris bankana</name>
    <dbReference type="NCBI Taxonomy" id="172846"/>
    <lineage>
        <taxon>Eukaryota</taxon>
        <taxon>Metazoa</taxon>
        <taxon>Ecdysozoa</taxon>
        <taxon>Arthropoda</taxon>
        <taxon>Chelicerata</taxon>
        <taxon>Arachnida</taxon>
        <taxon>Araneae</taxon>
        <taxon>Araneomorphae</taxon>
        <taxon>Entelegynae</taxon>
        <taxon>Araneoidea</taxon>
        <taxon>Araneidae</taxon>
        <taxon>Caerostris</taxon>
    </lineage>
</organism>
<dbReference type="InterPro" id="IPR036056">
    <property type="entry name" value="Fibrinogen-like_C"/>
</dbReference>
<dbReference type="InterPro" id="IPR050373">
    <property type="entry name" value="Fibrinogen_C-term_domain"/>
</dbReference>
<evidence type="ECO:0000313" key="3">
    <source>
        <dbReference type="Proteomes" id="UP001054945"/>
    </source>
</evidence>
<proteinExistence type="predicted"/>
<comment type="caution">
    <text evidence="2">The sequence shown here is derived from an EMBL/GenBank/DDBJ whole genome shotgun (WGS) entry which is preliminary data.</text>
</comment>